<protein>
    <submittedName>
        <fullName evidence="1">Uncharacterized protein</fullName>
    </submittedName>
</protein>
<reference evidence="1 2" key="1">
    <citation type="journal article" date="2023" name="G3 (Bethesda)">
        <title>A haplotype-resolved chromosome-scale genome for Quercus rubra L. provides insights into the genetics of adaptive traits for red oak species.</title>
        <authorList>
            <person name="Kapoor B."/>
            <person name="Jenkins J."/>
            <person name="Schmutz J."/>
            <person name="Zhebentyayeva T."/>
            <person name="Kuelheim C."/>
            <person name="Coggeshall M."/>
            <person name="Heim C."/>
            <person name="Lasky J.R."/>
            <person name="Leites L."/>
            <person name="Islam-Faridi N."/>
            <person name="Romero-Severson J."/>
            <person name="DeLeo V.L."/>
            <person name="Lucas S.M."/>
            <person name="Lazic D."/>
            <person name="Gailing O."/>
            <person name="Carlson J."/>
            <person name="Staton M."/>
        </authorList>
    </citation>
    <scope>NUCLEOTIDE SEQUENCE [LARGE SCALE GENOMIC DNA]</scope>
    <source>
        <strain evidence="1">Pseudo-F2</strain>
    </source>
</reference>
<dbReference type="AlphaFoldDB" id="A0AAN7ENI3"/>
<accession>A0AAN7ENI3</accession>
<comment type="caution">
    <text evidence="1">The sequence shown here is derived from an EMBL/GenBank/DDBJ whole genome shotgun (WGS) entry which is preliminary data.</text>
</comment>
<organism evidence="1 2">
    <name type="scientific">Quercus rubra</name>
    <name type="common">Northern red oak</name>
    <name type="synonym">Quercus borealis</name>
    <dbReference type="NCBI Taxonomy" id="3512"/>
    <lineage>
        <taxon>Eukaryota</taxon>
        <taxon>Viridiplantae</taxon>
        <taxon>Streptophyta</taxon>
        <taxon>Embryophyta</taxon>
        <taxon>Tracheophyta</taxon>
        <taxon>Spermatophyta</taxon>
        <taxon>Magnoliopsida</taxon>
        <taxon>eudicotyledons</taxon>
        <taxon>Gunneridae</taxon>
        <taxon>Pentapetalae</taxon>
        <taxon>rosids</taxon>
        <taxon>fabids</taxon>
        <taxon>Fagales</taxon>
        <taxon>Fagaceae</taxon>
        <taxon>Quercus</taxon>
    </lineage>
</organism>
<sequence>MVLISAVRDYINRMLQDIWGMKVLILDSHTLHPDAKLRIYFQNQSLRGDLQLESGWIYCILYVNSNFPF</sequence>
<name>A0AAN7ENI3_QUERU</name>
<gene>
    <name evidence="1" type="ORF">RGQ29_027215</name>
</gene>
<proteinExistence type="predicted"/>
<dbReference type="Proteomes" id="UP001324115">
    <property type="component" value="Unassembled WGS sequence"/>
</dbReference>
<keyword evidence="2" id="KW-1185">Reference proteome</keyword>
<evidence type="ECO:0000313" key="2">
    <source>
        <dbReference type="Proteomes" id="UP001324115"/>
    </source>
</evidence>
<evidence type="ECO:0000313" key="1">
    <source>
        <dbReference type="EMBL" id="KAK4576582.1"/>
    </source>
</evidence>
<dbReference type="EMBL" id="JAXUIC010000008">
    <property type="protein sequence ID" value="KAK4576582.1"/>
    <property type="molecule type" value="Genomic_DNA"/>
</dbReference>